<evidence type="ECO:0000259" key="10">
    <source>
        <dbReference type="PROSITE" id="PS50929"/>
    </source>
</evidence>
<dbReference type="PANTHER" id="PTHR45136">
    <property type="entry name" value="ABC TRANSPORTER DOMAIN-CONTAINING PROTEIN"/>
    <property type="match status" value="1"/>
</dbReference>
<keyword evidence="12" id="KW-1185">Reference proteome</keyword>
<keyword evidence="3 9" id="KW-0812">Transmembrane</keyword>
<dbReference type="AlphaFoldDB" id="A0AA88RAL7"/>
<gene>
    <name evidence="11" type="ORF">RJ640_002698</name>
</gene>
<sequence length="893" mass="98542">MAKTKVFPHGDEGDGVECPPNPRWGVGALVNHIDPIDLRILIPYKKHSPPTPHILGPLFKACPQALKGYPVDDSEQLLLNSPFLNWKGWGETGLPIRSWPTLVHADWGLWVDRLSATYADQWKRLERIKRITRNHIKRIDRAVDESMDSFVMSNFKIRTARTVTPFDLLYQENVARLYGDNTYDSCMIRLAVDNPHRPGNINQLVVSRKRDRSPSAGPSQRVSSGKGKKPSTEPPSEKHEVDDDSDDSSEGSSSRNEFEKMEEKDDEEDNVPLIRHRKTIREKNRQFEHVPGDIPFNNPSDEPISAVPLNVALPSQVVLAFVPFQPANQDARSFKKPSTEMGSSADDVVLKQVQEPSPTPADRSGVPLRKSKSTRKKNIAHKTRFSARTMSLKDLCGITIDLTQESASKDDNSNDNSSNASACVEVNTETIDNEASSALTLPRSISSPQQIDRTCNIPDKKDSDDLIIDHYFEQPDDAALPNPLSVETQIPTKDANLTQDPKFTLATSSHPAVVPSISELSTPPAVFSSPLITQTVAEVANISTVQQTSAPIPVVDDINRKFLQLQSVISAFSCPWISTSASPSSVDAIVILNVFKSLLSHRLPNILANEDVVLKMNDLIDTLTENTSVLNAAQSALISTLKFQISLISASWKQQCAGKGANPTALFLAEPSSESEAFFNGASLPHNPLQLFRFAHENWRQFIEHRRVKVSWPGYFKLAGKKSFDYVPRSCNVDINVLVTAGWKPSVSHRMVFLVIPGLMYGRALIGIARKMRDEYNKAGTVVEQAISSVRTVYSFVGENKTIAEYSAALQGTVKLGLKQGLAKGLAIGSKSVVFAIWSFMSFYGSRLVMYHHARGGTVFAVGAAIAIGGLYDALFDDPFSAVDAHTRSHLFK</sequence>
<name>A0AA88RAL7_9ASTE</name>
<dbReference type="InterPro" id="IPR011527">
    <property type="entry name" value="ABC1_TM_dom"/>
</dbReference>
<protein>
    <recommendedName>
        <fullName evidence="10">ABC transmembrane type-1 domain-containing protein</fullName>
    </recommendedName>
</protein>
<evidence type="ECO:0000313" key="12">
    <source>
        <dbReference type="Proteomes" id="UP001187471"/>
    </source>
</evidence>
<keyword evidence="5 9" id="KW-1133">Transmembrane helix</keyword>
<comment type="similarity">
    <text evidence="1">Belongs to the ABC transporter superfamily. ABCB family. Multidrug resistance exporter (TC 3.A.1.201) subfamily.</text>
</comment>
<feature type="compositionally biased region" description="Basic residues" evidence="8">
    <location>
        <begin position="369"/>
        <end position="378"/>
    </location>
</feature>
<keyword evidence="4" id="KW-0677">Repeat</keyword>
<dbReference type="Proteomes" id="UP001187471">
    <property type="component" value="Unassembled WGS sequence"/>
</dbReference>
<evidence type="ECO:0000256" key="8">
    <source>
        <dbReference type="SAM" id="MobiDB-lite"/>
    </source>
</evidence>
<evidence type="ECO:0000256" key="4">
    <source>
        <dbReference type="ARBA" id="ARBA00022737"/>
    </source>
</evidence>
<feature type="region of interest" description="Disordered" evidence="8">
    <location>
        <begin position="354"/>
        <end position="378"/>
    </location>
</feature>
<keyword evidence="7" id="KW-0325">Glycoprotein</keyword>
<dbReference type="PANTHER" id="PTHR45136:SF2">
    <property type="entry name" value="ABC TRANSPORTER DOMAIN-CONTAINING PROTEIN"/>
    <property type="match status" value="1"/>
</dbReference>
<evidence type="ECO:0000256" key="3">
    <source>
        <dbReference type="ARBA" id="ARBA00022692"/>
    </source>
</evidence>
<dbReference type="InterPro" id="IPR036640">
    <property type="entry name" value="ABC1_TM_sf"/>
</dbReference>
<comment type="caution">
    <text evidence="11">The sequence shown here is derived from an EMBL/GenBank/DDBJ whole genome shotgun (WGS) entry which is preliminary data.</text>
</comment>
<accession>A0AA88RAL7</accession>
<feature type="region of interest" description="Disordered" evidence="8">
    <location>
        <begin position="197"/>
        <end position="283"/>
    </location>
</feature>
<dbReference type="GO" id="GO:0016020">
    <property type="term" value="C:membrane"/>
    <property type="evidence" value="ECO:0007669"/>
    <property type="project" value="InterPro"/>
</dbReference>
<feature type="domain" description="ABC transmembrane type-1" evidence="10">
    <location>
        <begin position="751"/>
        <end position="862"/>
    </location>
</feature>
<evidence type="ECO:0000256" key="1">
    <source>
        <dbReference type="ARBA" id="ARBA00007577"/>
    </source>
</evidence>
<evidence type="ECO:0000313" key="11">
    <source>
        <dbReference type="EMBL" id="KAK2978425.1"/>
    </source>
</evidence>
<feature type="transmembrane region" description="Helical" evidence="9">
    <location>
        <begin position="825"/>
        <end position="845"/>
    </location>
</feature>
<dbReference type="SUPFAM" id="SSF90123">
    <property type="entry name" value="ABC transporter transmembrane region"/>
    <property type="match status" value="1"/>
</dbReference>
<keyword evidence="6 9" id="KW-0472">Membrane</keyword>
<reference evidence="11" key="1">
    <citation type="submission" date="2022-12" db="EMBL/GenBank/DDBJ databases">
        <title>Draft genome assemblies for two species of Escallonia (Escalloniales).</title>
        <authorList>
            <person name="Chanderbali A."/>
            <person name="Dervinis C."/>
            <person name="Anghel I."/>
            <person name="Soltis D."/>
            <person name="Soltis P."/>
            <person name="Zapata F."/>
        </authorList>
    </citation>
    <scope>NUCLEOTIDE SEQUENCE</scope>
    <source>
        <strain evidence="11">UCBG92.1500</strain>
        <tissue evidence="11">Leaf</tissue>
    </source>
</reference>
<dbReference type="Pfam" id="PF00664">
    <property type="entry name" value="ABC_membrane"/>
    <property type="match status" value="1"/>
</dbReference>
<organism evidence="11 12">
    <name type="scientific">Escallonia rubra</name>
    <dbReference type="NCBI Taxonomy" id="112253"/>
    <lineage>
        <taxon>Eukaryota</taxon>
        <taxon>Viridiplantae</taxon>
        <taxon>Streptophyta</taxon>
        <taxon>Embryophyta</taxon>
        <taxon>Tracheophyta</taxon>
        <taxon>Spermatophyta</taxon>
        <taxon>Magnoliopsida</taxon>
        <taxon>eudicotyledons</taxon>
        <taxon>Gunneridae</taxon>
        <taxon>Pentapetalae</taxon>
        <taxon>asterids</taxon>
        <taxon>campanulids</taxon>
        <taxon>Escalloniales</taxon>
        <taxon>Escalloniaceae</taxon>
        <taxon>Escallonia</taxon>
    </lineage>
</organism>
<dbReference type="PROSITE" id="PS50929">
    <property type="entry name" value="ABC_TM1F"/>
    <property type="match status" value="1"/>
</dbReference>
<feature type="non-terminal residue" evidence="11">
    <location>
        <position position="1"/>
    </location>
</feature>
<evidence type="ECO:0000256" key="7">
    <source>
        <dbReference type="ARBA" id="ARBA00023180"/>
    </source>
</evidence>
<feature type="transmembrane region" description="Helical" evidence="9">
    <location>
        <begin position="857"/>
        <end position="876"/>
    </location>
</feature>
<evidence type="ECO:0000256" key="2">
    <source>
        <dbReference type="ARBA" id="ARBA00022448"/>
    </source>
</evidence>
<evidence type="ECO:0000256" key="6">
    <source>
        <dbReference type="ARBA" id="ARBA00023136"/>
    </source>
</evidence>
<proteinExistence type="inferred from homology"/>
<dbReference type="Gene3D" id="1.20.1560.10">
    <property type="entry name" value="ABC transporter type 1, transmembrane domain"/>
    <property type="match status" value="1"/>
</dbReference>
<dbReference type="GO" id="GO:0005524">
    <property type="term" value="F:ATP binding"/>
    <property type="evidence" value="ECO:0007669"/>
    <property type="project" value="InterPro"/>
</dbReference>
<evidence type="ECO:0000256" key="5">
    <source>
        <dbReference type="ARBA" id="ARBA00022989"/>
    </source>
</evidence>
<keyword evidence="2" id="KW-0813">Transport</keyword>
<dbReference type="GO" id="GO:0140359">
    <property type="term" value="F:ABC-type transporter activity"/>
    <property type="evidence" value="ECO:0007669"/>
    <property type="project" value="InterPro"/>
</dbReference>
<dbReference type="EMBL" id="JAVXUO010001873">
    <property type="protein sequence ID" value="KAK2978425.1"/>
    <property type="molecule type" value="Genomic_DNA"/>
</dbReference>
<evidence type="ECO:0000256" key="9">
    <source>
        <dbReference type="SAM" id="Phobius"/>
    </source>
</evidence>